<evidence type="ECO:0000313" key="1">
    <source>
        <dbReference type="EMBL" id="JAQ01702.1"/>
    </source>
</evidence>
<organism evidence="1">
    <name type="scientific">Lygus hesperus</name>
    <name type="common">Western plant bug</name>
    <dbReference type="NCBI Taxonomy" id="30085"/>
    <lineage>
        <taxon>Eukaryota</taxon>
        <taxon>Metazoa</taxon>
        <taxon>Ecdysozoa</taxon>
        <taxon>Arthropoda</taxon>
        <taxon>Hexapoda</taxon>
        <taxon>Insecta</taxon>
        <taxon>Pterygota</taxon>
        <taxon>Neoptera</taxon>
        <taxon>Paraneoptera</taxon>
        <taxon>Hemiptera</taxon>
        <taxon>Heteroptera</taxon>
        <taxon>Panheteroptera</taxon>
        <taxon>Cimicomorpha</taxon>
        <taxon>Miridae</taxon>
        <taxon>Mirini</taxon>
        <taxon>Lygus</taxon>
    </lineage>
</organism>
<dbReference type="EMBL" id="GDHC01016927">
    <property type="protein sequence ID" value="JAQ01702.1"/>
    <property type="molecule type" value="Transcribed_RNA"/>
</dbReference>
<protein>
    <submittedName>
        <fullName evidence="1">Uncharacterized protein</fullName>
    </submittedName>
</protein>
<name>A0A146L3E1_LYGHE</name>
<dbReference type="AlphaFoldDB" id="A0A146L3E1"/>
<sequence>MAIASNIGCNTHSDQFSVFTKANGAPPPPLMPHILYQTHFGDSSHVTGNKITNSNNSVGSAQVHTPTTISPASLSSFYGCISPEQFVKTPNQNMITRDDCVY</sequence>
<reference evidence="1" key="1">
    <citation type="journal article" date="2016" name="Gigascience">
        <title>De novo construction of an expanded transcriptome assembly for the western tarnished plant bug, Lygus hesperus.</title>
        <authorList>
            <person name="Tassone E.E."/>
            <person name="Geib S.M."/>
            <person name="Hall B."/>
            <person name="Fabrick J.A."/>
            <person name="Brent C.S."/>
            <person name="Hull J.J."/>
        </authorList>
    </citation>
    <scope>NUCLEOTIDE SEQUENCE</scope>
</reference>
<accession>A0A146L3E1</accession>
<gene>
    <name evidence="1" type="ORF">g.95496</name>
</gene>
<proteinExistence type="predicted"/>